<evidence type="ECO:0000256" key="3">
    <source>
        <dbReference type="ARBA" id="ARBA00022448"/>
    </source>
</evidence>
<gene>
    <name evidence="10" type="ORF">I0D00_03350</name>
</gene>
<feature type="transmembrane region" description="Helical" evidence="8">
    <location>
        <begin position="405"/>
        <end position="423"/>
    </location>
</feature>
<dbReference type="InterPro" id="IPR004638">
    <property type="entry name" value="EmrB-like"/>
</dbReference>
<dbReference type="RefSeq" id="WP_213638339.1">
    <property type="nucleotide sequence ID" value="NZ_JADPMV010000001.1"/>
</dbReference>
<keyword evidence="6 8" id="KW-1133">Transmembrane helix</keyword>
<comment type="caution">
    <text evidence="10">The sequence shown here is derived from an EMBL/GenBank/DDBJ whole genome shotgun (WGS) entry which is preliminary data.</text>
</comment>
<evidence type="ECO:0000256" key="7">
    <source>
        <dbReference type="ARBA" id="ARBA00023136"/>
    </source>
</evidence>
<dbReference type="EMBL" id="JADPMV010000001">
    <property type="protein sequence ID" value="MBS7660988.1"/>
    <property type="molecule type" value="Genomic_DNA"/>
</dbReference>
<keyword evidence="3" id="KW-0813">Transport</keyword>
<feature type="transmembrane region" description="Helical" evidence="8">
    <location>
        <begin position="363"/>
        <end position="384"/>
    </location>
</feature>
<feature type="transmembrane region" description="Helical" evidence="8">
    <location>
        <begin position="89"/>
        <end position="108"/>
    </location>
</feature>
<feature type="transmembrane region" description="Helical" evidence="8">
    <location>
        <begin position="443"/>
        <end position="462"/>
    </location>
</feature>
<feature type="transmembrane region" description="Helical" evidence="8">
    <location>
        <begin position="276"/>
        <end position="298"/>
    </location>
</feature>
<feature type="transmembrane region" description="Helical" evidence="8">
    <location>
        <begin position="304"/>
        <end position="330"/>
    </location>
</feature>
<dbReference type="Pfam" id="PF07690">
    <property type="entry name" value="MFS_1"/>
    <property type="match status" value="1"/>
</dbReference>
<evidence type="ECO:0000313" key="10">
    <source>
        <dbReference type="EMBL" id="MBS7660988.1"/>
    </source>
</evidence>
<dbReference type="NCBIfam" id="TIGR00711">
    <property type="entry name" value="efflux_EmrB"/>
    <property type="match status" value="1"/>
</dbReference>
<keyword evidence="7 8" id="KW-0472">Membrane</keyword>
<name>A0ABS5PXR1_9PSED</name>
<reference evidence="10 11" key="1">
    <citation type="journal article" date="2021" name="Syst. Appl. Microbiol.">
        <title>Pseudomonas lalucatii sp. nov. isolated from Vallgornera, a karstic cave in Mallorca, Western Mediterranean.</title>
        <authorList>
            <person name="Busquets A."/>
            <person name="Mulet M."/>
            <person name="Gomila M."/>
            <person name="Garcia-Valdes E."/>
        </authorList>
    </citation>
    <scope>NUCLEOTIDE SEQUENCE [LARGE SCALE GENOMIC DNA]</scope>
    <source>
        <strain evidence="10 11">R1b54</strain>
    </source>
</reference>
<protein>
    <submittedName>
        <fullName evidence="10">DHA2 family efflux MFS transporter permease subunit</fullName>
    </submittedName>
</protein>
<evidence type="ECO:0000259" key="9">
    <source>
        <dbReference type="PROSITE" id="PS50850"/>
    </source>
</evidence>
<comment type="similarity">
    <text evidence="2">Belongs to the major facilitator superfamily. EmrB family.</text>
</comment>
<dbReference type="InterPro" id="IPR036259">
    <property type="entry name" value="MFS_trans_sf"/>
</dbReference>
<feature type="transmembrane region" description="Helical" evidence="8">
    <location>
        <begin position="145"/>
        <end position="166"/>
    </location>
</feature>
<evidence type="ECO:0000313" key="11">
    <source>
        <dbReference type="Proteomes" id="UP001196601"/>
    </source>
</evidence>
<evidence type="ECO:0000256" key="6">
    <source>
        <dbReference type="ARBA" id="ARBA00022989"/>
    </source>
</evidence>
<sequence>MSQDLHSLQVRFGSRYPQRLLGVLMLGSMAMVLASTTINVALPAIMADFSIGRPLVQWLSTGFLAAMTAGLLLSAWAQARWGARRTAQIGLALFILTSLLAVVAQTAWQLIALRVVQGLCAGIVQPLAMVLIFRVFAVSGRGMALGIYGLGVMVAPTLGPSIGGYLVDHFGWAAVFWLPLPLCCLALLGGQWLLPSERQRTTPMLDVAAFVLMCVALFAILGALAEAQRFAWSAPRVWLPAVIGAVALAGFFARSRRSSTPLLPLGLWRHAGFRSASWVALTLGVGLYGSTYLIPLYLQTIQGYSAGLAGALLLPTGVLMGVASFAGGWLSDRASAALLLASGLLIFALSAAGLAWLEPGASFVLLCFWACVGRVGLGVLLPALSTGSLDILSPQELAQGAGAITFVRQLGGAFGVNLLTFFLEWRHAAEGGHRLAEAQAFQQSFWLMAAVFVLTALAARGVRASGAQGAGLGAG</sequence>
<dbReference type="PRINTS" id="PR01036">
    <property type="entry name" value="TCRTETB"/>
</dbReference>
<dbReference type="PANTHER" id="PTHR42718:SF9">
    <property type="entry name" value="MAJOR FACILITATOR SUPERFAMILY MULTIDRUG TRANSPORTER MFSC"/>
    <property type="match status" value="1"/>
</dbReference>
<dbReference type="InterPro" id="IPR011701">
    <property type="entry name" value="MFS"/>
</dbReference>
<dbReference type="PROSITE" id="PS50850">
    <property type="entry name" value="MFS"/>
    <property type="match status" value="1"/>
</dbReference>
<feature type="transmembrane region" description="Helical" evidence="8">
    <location>
        <begin position="172"/>
        <end position="193"/>
    </location>
</feature>
<feature type="transmembrane region" description="Helical" evidence="8">
    <location>
        <begin position="20"/>
        <end position="46"/>
    </location>
</feature>
<evidence type="ECO:0000256" key="5">
    <source>
        <dbReference type="ARBA" id="ARBA00022692"/>
    </source>
</evidence>
<feature type="transmembrane region" description="Helical" evidence="8">
    <location>
        <begin position="114"/>
        <end position="133"/>
    </location>
</feature>
<keyword evidence="5 8" id="KW-0812">Transmembrane</keyword>
<keyword evidence="4" id="KW-1003">Cell membrane</keyword>
<dbReference type="Gene3D" id="1.20.1720.10">
    <property type="entry name" value="Multidrug resistance protein D"/>
    <property type="match status" value="1"/>
</dbReference>
<evidence type="ECO:0000256" key="1">
    <source>
        <dbReference type="ARBA" id="ARBA00004651"/>
    </source>
</evidence>
<dbReference type="PANTHER" id="PTHR42718">
    <property type="entry name" value="MAJOR FACILITATOR SUPERFAMILY MULTIDRUG TRANSPORTER MFSC"/>
    <property type="match status" value="1"/>
</dbReference>
<feature type="domain" description="Major facilitator superfamily (MFS) profile" evidence="9">
    <location>
        <begin position="20"/>
        <end position="467"/>
    </location>
</feature>
<feature type="transmembrane region" description="Helical" evidence="8">
    <location>
        <begin position="205"/>
        <end position="225"/>
    </location>
</feature>
<accession>A0ABS5PXR1</accession>
<comment type="subcellular location">
    <subcellularLocation>
        <location evidence="1">Cell membrane</location>
        <topology evidence="1">Multi-pass membrane protein</topology>
    </subcellularLocation>
</comment>
<evidence type="ECO:0000256" key="8">
    <source>
        <dbReference type="SAM" id="Phobius"/>
    </source>
</evidence>
<feature type="transmembrane region" description="Helical" evidence="8">
    <location>
        <begin position="337"/>
        <end position="357"/>
    </location>
</feature>
<organism evidence="10 11">
    <name type="scientific">Pseudomonas lalucatii</name>
    <dbReference type="NCBI Taxonomy" id="1424203"/>
    <lineage>
        <taxon>Bacteria</taxon>
        <taxon>Pseudomonadati</taxon>
        <taxon>Pseudomonadota</taxon>
        <taxon>Gammaproteobacteria</taxon>
        <taxon>Pseudomonadales</taxon>
        <taxon>Pseudomonadaceae</taxon>
        <taxon>Pseudomonas</taxon>
    </lineage>
</organism>
<proteinExistence type="inferred from homology"/>
<dbReference type="SUPFAM" id="SSF103473">
    <property type="entry name" value="MFS general substrate transporter"/>
    <property type="match status" value="1"/>
</dbReference>
<dbReference type="InterPro" id="IPR020846">
    <property type="entry name" value="MFS_dom"/>
</dbReference>
<evidence type="ECO:0000256" key="4">
    <source>
        <dbReference type="ARBA" id="ARBA00022475"/>
    </source>
</evidence>
<dbReference type="Gene3D" id="1.20.1250.20">
    <property type="entry name" value="MFS general substrate transporter like domains"/>
    <property type="match status" value="1"/>
</dbReference>
<keyword evidence="11" id="KW-1185">Reference proteome</keyword>
<dbReference type="Proteomes" id="UP001196601">
    <property type="component" value="Unassembled WGS sequence"/>
</dbReference>
<feature type="transmembrane region" description="Helical" evidence="8">
    <location>
        <begin position="58"/>
        <end position="77"/>
    </location>
</feature>
<evidence type="ECO:0000256" key="2">
    <source>
        <dbReference type="ARBA" id="ARBA00008537"/>
    </source>
</evidence>